<dbReference type="Proteomes" id="UP000095286">
    <property type="component" value="Unplaced"/>
</dbReference>
<evidence type="ECO:0000313" key="1">
    <source>
        <dbReference type="Proteomes" id="UP000095286"/>
    </source>
</evidence>
<accession>A0AC35TYS0</accession>
<name>A0AC35TYS0_9BILA</name>
<proteinExistence type="predicted"/>
<sequence length="661" mass="73564">MTTSDDIMNQVWEGLGQASAARRSRSFASQKQASVVSTKAPNNTPYTHRPPTVLSHRTYSVASSRKPPSTLPAHHHSAHSNASNKKAFNYKDTSDVMPKDVFDESDDNETIGSVEFNEPPQKTPVPPVRHSILNGNNSKVGPAHHNEQNGHSHHVSVQNGHSHQGSRQNGHSHQATLQHGHSVNVQKGNSHHTTTHATHSHHPNIQIEHVHHVKNVHHEAPPKAHLHSHTNGKEIEVGGIPKAASVVSTAHHATPHHTIPHHSSTHHTMNHRQARQLLKSSSNKQHSIRSGRSSVISPHYRSHKSSRSQSFVSGRSYDSRSITPTPHIHESHRYEYDYSETEGSRTPVPDDYLSTRKSSMTLLPQNVIDQEVNTPFTSRATSVKSLQRLKTAPTTTIGNISYNEMAKRLEFELAKKNIEKHFKRAVSIDMSIEQQLAHIPDEPADDSSSVTSYQSDFNESSKHSVHNLHQHMKSPTPLDIELITPMSTRAPSMLSLRPSLSKNKFEIKHYSLKRPLSVKNFRVSQLAVSTKNRLAPLPPTRSNTILENRKSLLSPIAGTRSSQAGSNSRPISVAESKAASDGTKQTKRENIRFLVRDEKTITCCNCGCHHVFVSGLPNIKMSVLTKDINPTPTYQQSRRSSVSTLTGFDKLTVNEKRKYFS</sequence>
<evidence type="ECO:0000313" key="2">
    <source>
        <dbReference type="WBParaSite" id="RSKR_0000528300.1"/>
    </source>
</evidence>
<dbReference type="WBParaSite" id="RSKR_0000528300.1">
    <property type="protein sequence ID" value="RSKR_0000528300.1"/>
    <property type="gene ID" value="RSKR_0000528300"/>
</dbReference>
<organism evidence="1 2">
    <name type="scientific">Rhabditophanes sp. KR3021</name>
    <dbReference type="NCBI Taxonomy" id="114890"/>
    <lineage>
        <taxon>Eukaryota</taxon>
        <taxon>Metazoa</taxon>
        <taxon>Ecdysozoa</taxon>
        <taxon>Nematoda</taxon>
        <taxon>Chromadorea</taxon>
        <taxon>Rhabditida</taxon>
        <taxon>Tylenchina</taxon>
        <taxon>Panagrolaimomorpha</taxon>
        <taxon>Strongyloidoidea</taxon>
        <taxon>Alloionematidae</taxon>
        <taxon>Rhabditophanes</taxon>
    </lineage>
</organism>
<protein>
    <submittedName>
        <fullName evidence="2">Dual-specificity kinase</fullName>
    </submittedName>
</protein>
<reference evidence="2" key="1">
    <citation type="submission" date="2016-11" db="UniProtKB">
        <authorList>
            <consortium name="WormBaseParasite"/>
        </authorList>
    </citation>
    <scope>IDENTIFICATION</scope>
    <source>
        <strain evidence="2">KR3021</strain>
    </source>
</reference>